<gene>
    <name evidence="9" type="ORF">FWJ32_05010</name>
</gene>
<keyword evidence="4 7" id="KW-0812">Transmembrane</keyword>
<feature type="transmembrane region" description="Helical" evidence="7">
    <location>
        <begin position="130"/>
        <end position="156"/>
    </location>
</feature>
<feature type="transmembrane region" description="Helical" evidence="7">
    <location>
        <begin position="12"/>
        <end position="30"/>
    </location>
</feature>
<keyword evidence="2 7" id="KW-0813">Transport</keyword>
<dbReference type="Pfam" id="PF00528">
    <property type="entry name" value="BPD_transp_1"/>
    <property type="match status" value="1"/>
</dbReference>
<evidence type="ECO:0000256" key="1">
    <source>
        <dbReference type="ARBA" id="ARBA00004651"/>
    </source>
</evidence>
<accession>A0A5D8QCV5</accession>
<keyword evidence="3" id="KW-1003">Cell membrane</keyword>
<evidence type="ECO:0000256" key="4">
    <source>
        <dbReference type="ARBA" id="ARBA00022692"/>
    </source>
</evidence>
<dbReference type="PANTHER" id="PTHR30465">
    <property type="entry name" value="INNER MEMBRANE ABC TRANSPORTER"/>
    <property type="match status" value="1"/>
</dbReference>
<keyword evidence="10" id="KW-1185">Reference proteome</keyword>
<dbReference type="AlphaFoldDB" id="A0A5D8QCV5"/>
<dbReference type="GO" id="GO:0055085">
    <property type="term" value="P:transmembrane transport"/>
    <property type="evidence" value="ECO:0007669"/>
    <property type="project" value="InterPro"/>
</dbReference>
<comment type="caution">
    <text evidence="9">The sequence shown here is derived from an EMBL/GenBank/DDBJ whole genome shotgun (WGS) entry which is preliminary data.</text>
</comment>
<organism evidence="9 10">
    <name type="scientific">Calorimonas adulescens</name>
    <dbReference type="NCBI Taxonomy" id="2606906"/>
    <lineage>
        <taxon>Bacteria</taxon>
        <taxon>Bacillati</taxon>
        <taxon>Bacillota</taxon>
        <taxon>Clostridia</taxon>
        <taxon>Thermoanaerobacterales</taxon>
        <taxon>Thermoanaerobacteraceae</taxon>
        <taxon>Calorimonas</taxon>
    </lineage>
</organism>
<comment type="similarity">
    <text evidence="7">Belongs to the binding-protein-dependent transport system permease family.</text>
</comment>
<evidence type="ECO:0000256" key="5">
    <source>
        <dbReference type="ARBA" id="ARBA00022989"/>
    </source>
</evidence>
<dbReference type="Pfam" id="PF19300">
    <property type="entry name" value="BPD_transp_1_N"/>
    <property type="match status" value="1"/>
</dbReference>
<feature type="transmembrane region" description="Helical" evidence="7">
    <location>
        <begin position="183"/>
        <end position="205"/>
    </location>
</feature>
<dbReference type="InterPro" id="IPR045621">
    <property type="entry name" value="BPD_transp_1_N"/>
</dbReference>
<proteinExistence type="inferred from homology"/>
<feature type="transmembrane region" description="Helical" evidence="7">
    <location>
        <begin position="287"/>
        <end position="313"/>
    </location>
</feature>
<dbReference type="Gene3D" id="1.10.3720.10">
    <property type="entry name" value="MetI-like"/>
    <property type="match status" value="1"/>
</dbReference>
<dbReference type="EMBL" id="VTPS01000006">
    <property type="protein sequence ID" value="TZE82371.1"/>
    <property type="molecule type" value="Genomic_DNA"/>
</dbReference>
<keyword evidence="6 7" id="KW-0472">Membrane</keyword>
<dbReference type="Proteomes" id="UP000322976">
    <property type="component" value="Unassembled WGS sequence"/>
</dbReference>
<dbReference type="PANTHER" id="PTHR30465:SF0">
    <property type="entry name" value="OLIGOPEPTIDE TRANSPORT SYSTEM PERMEASE PROTEIN APPB"/>
    <property type="match status" value="1"/>
</dbReference>
<dbReference type="GO" id="GO:0005886">
    <property type="term" value="C:plasma membrane"/>
    <property type="evidence" value="ECO:0007669"/>
    <property type="project" value="UniProtKB-SubCell"/>
</dbReference>
<reference evidence="9 10" key="1">
    <citation type="submission" date="2019-08" db="EMBL/GenBank/DDBJ databases">
        <title>Calorimonas adulescens gen. nov., sp. nov., an anaerobic thermophilic bacterium from Sakhalin hot spring.</title>
        <authorList>
            <person name="Khomyakova M.A."/>
            <person name="Merkel A.Y."/>
            <person name="Novikov A."/>
            <person name="Bonch-Osmolovskaya E.A."/>
            <person name="Slobodkin A.I."/>
        </authorList>
    </citation>
    <scope>NUCLEOTIDE SEQUENCE [LARGE SCALE GENOMIC DNA]</scope>
    <source>
        <strain evidence="9 10">A05MB</strain>
    </source>
</reference>
<feature type="domain" description="ABC transmembrane type-1" evidence="8">
    <location>
        <begin position="95"/>
        <end position="306"/>
    </location>
</feature>
<dbReference type="InterPro" id="IPR000515">
    <property type="entry name" value="MetI-like"/>
</dbReference>
<comment type="subcellular location">
    <subcellularLocation>
        <location evidence="1 7">Cell membrane</location>
        <topology evidence="1 7">Multi-pass membrane protein</topology>
    </subcellularLocation>
</comment>
<dbReference type="SUPFAM" id="SSF161098">
    <property type="entry name" value="MetI-like"/>
    <property type="match status" value="1"/>
</dbReference>
<dbReference type="CDD" id="cd06261">
    <property type="entry name" value="TM_PBP2"/>
    <property type="match status" value="1"/>
</dbReference>
<feature type="transmembrane region" description="Helical" evidence="7">
    <location>
        <begin position="94"/>
        <end position="118"/>
    </location>
</feature>
<keyword evidence="5 7" id="KW-1133">Transmembrane helix</keyword>
<protein>
    <submittedName>
        <fullName evidence="9">ABC transporter permease</fullName>
    </submittedName>
</protein>
<sequence>MRQYITRRLIQMIPILIGISILLFFILQLAPGDIFSTMMNPHMTAEMKEELRHQLHLDQPVYIQYFYWVRGVLKGDFGDSFYFKQPVTRVINTYIWNSFLLSLVSFILSVIISIPIGVISATRQYSRFDYFFTVVALIGISIPSFYFGLLLIKWFAVDLKLFPVSGMITPGANPAGVEKAADVLYHMALPCIVLTLSNVAGLMRYTRSSMLEVIRQDYIKTARAKGLREKVVIYKHALRNAMIPVITIFGMWLPGLFSGAIITESIFNWPGIGPIELLAVNNRDYPLLMGINLILALLTLLGNLIADITYALIDPRIRLK</sequence>
<dbReference type="PROSITE" id="PS50928">
    <property type="entry name" value="ABC_TM1"/>
    <property type="match status" value="1"/>
</dbReference>
<evidence type="ECO:0000259" key="8">
    <source>
        <dbReference type="PROSITE" id="PS50928"/>
    </source>
</evidence>
<evidence type="ECO:0000256" key="6">
    <source>
        <dbReference type="ARBA" id="ARBA00023136"/>
    </source>
</evidence>
<dbReference type="RefSeq" id="WP_149544883.1">
    <property type="nucleotide sequence ID" value="NZ_VTPS01000006.1"/>
</dbReference>
<feature type="transmembrane region" description="Helical" evidence="7">
    <location>
        <begin position="245"/>
        <end position="267"/>
    </location>
</feature>
<evidence type="ECO:0000256" key="2">
    <source>
        <dbReference type="ARBA" id="ARBA00022448"/>
    </source>
</evidence>
<evidence type="ECO:0000313" key="9">
    <source>
        <dbReference type="EMBL" id="TZE82371.1"/>
    </source>
</evidence>
<evidence type="ECO:0000256" key="7">
    <source>
        <dbReference type="RuleBase" id="RU363032"/>
    </source>
</evidence>
<dbReference type="InterPro" id="IPR035906">
    <property type="entry name" value="MetI-like_sf"/>
</dbReference>
<name>A0A5D8QCV5_9THEO</name>
<evidence type="ECO:0000256" key="3">
    <source>
        <dbReference type="ARBA" id="ARBA00022475"/>
    </source>
</evidence>
<evidence type="ECO:0000313" key="10">
    <source>
        <dbReference type="Proteomes" id="UP000322976"/>
    </source>
</evidence>